<gene>
    <name evidence="1" type="ORF">MLD38_026525</name>
</gene>
<evidence type="ECO:0000313" key="1">
    <source>
        <dbReference type="EMBL" id="KAI4341851.1"/>
    </source>
</evidence>
<dbReference type="Proteomes" id="UP001057402">
    <property type="component" value="Chromosome 7"/>
</dbReference>
<dbReference type="EMBL" id="CM042886">
    <property type="protein sequence ID" value="KAI4341851.1"/>
    <property type="molecule type" value="Genomic_DNA"/>
</dbReference>
<reference evidence="2" key="1">
    <citation type="journal article" date="2023" name="Front. Plant Sci.">
        <title>Chromosomal-level genome assembly of Melastoma candidum provides insights into trichome evolution.</title>
        <authorList>
            <person name="Zhong Y."/>
            <person name="Wu W."/>
            <person name="Sun C."/>
            <person name="Zou P."/>
            <person name="Liu Y."/>
            <person name="Dai S."/>
            <person name="Zhou R."/>
        </authorList>
    </citation>
    <scope>NUCLEOTIDE SEQUENCE [LARGE SCALE GENOMIC DNA]</scope>
</reference>
<protein>
    <submittedName>
        <fullName evidence="1">Uncharacterized protein</fullName>
    </submittedName>
</protein>
<name>A0ACB9P3X3_9MYRT</name>
<proteinExistence type="predicted"/>
<evidence type="ECO:0000313" key="2">
    <source>
        <dbReference type="Proteomes" id="UP001057402"/>
    </source>
</evidence>
<accession>A0ACB9P3X3</accession>
<keyword evidence="2" id="KW-1185">Reference proteome</keyword>
<organism evidence="1 2">
    <name type="scientific">Melastoma candidum</name>
    <dbReference type="NCBI Taxonomy" id="119954"/>
    <lineage>
        <taxon>Eukaryota</taxon>
        <taxon>Viridiplantae</taxon>
        <taxon>Streptophyta</taxon>
        <taxon>Embryophyta</taxon>
        <taxon>Tracheophyta</taxon>
        <taxon>Spermatophyta</taxon>
        <taxon>Magnoliopsida</taxon>
        <taxon>eudicotyledons</taxon>
        <taxon>Gunneridae</taxon>
        <taxon>Pentapetalae</taxon>
        <taxon>rosids</taxon>
        <taxon>malvids</taxon>
        <taxon>Myrtales</taxon>
        <taxon>Melastomataceae</taxon>
        <taxon>Melastomatoideae</taxon>
        <taxon>Melastomateae</taxon>
        <taxon>Melastoma</taxon>
    </lineage>
</organism>
<sequence>MPTETTPVPLLLRRRTSGEIRSLNSVSSSLLPAFGTAIEGNSPLLRKHVVFPYDRRYRLWQTFLVLLVVYSAWASPFELAFKKATTGTLMFIDLVVDGFFAADIVLTFFVAYLDKSTYLLVDDHKKIAARYVTRIYFPMDVASTLPFQVIYRVLTGKMHQGRVFGFLNLLRLWRLRRVSELFSRLEKDTRFTYFWIRYFKLIGVTLFAVHSAGCFYFWLATIHKPSDNTWIAAKVNDFEQRSIWLGYTYSMYWSIVTLTTVGYGDLHAVNPVEKAFNMFYMLFNIGLTAYLIGNMTNLVVHSAVRTFRMRDAINEILQFASKNRLPEGLKEQMLSHMQLKFKTAELQQEEVLEDLPKAIRSSIAQHLYRRTVEKAYLFKGVSEDLIVQLVSEMKAEYFPPNVEIILQNEVPTDFYIITSGALDVIVIENRVEKVIRLSHHNFKRLMQPHSADGKMILTNFVQYLKGLNPEILQEIFRGDLSPEDVLSNQMLHQDISIEGDTNGGQKTSAAISRESVPRIIIHGHHPGEASTGGSARGKLIHLPDTTEGLFRMSAGKFGKRGSKIVTADGSEVEELDALREGDHLYIF</sequence>
<comment type="caution">
    <text evidence="1">The sequence shown here is derived from an EMBL/GenBank/DDBJ whole genome shotgun (WGS) entry which is preliminary data.</text>
</comment>